<dbReference type="EMBL" id="FMAI01000006">
    <property type="protein sequence ID" value="SCB33756.1"/>
    <property type="molecule type" value="Genomic_DNA"/>
</dbReference>
<dbReference type="AlphaFoldDB" id="A0A1C3W1E7"/>
<evidence type="ECO:0000313" key="2">
    <source>
        <dbReference type="Proteomes" id="UP000199184"/>
    </source>
</evidence>
<keyword evidence="2" id="KW-1185">Reference proteome</keyword>
<gene>
    <name evidence="1" type="ORF">GA0061098_1006164</name>
</gene>
<organism evidence="1 2">
    <name type="scientific">Bradyrhizobium shewense</name>
    <dbReference type="NCBI Taxonomy" id="1761772"/>
    <lineage>
        <taxon>Bacteria</taxon>
        <taxon>Pseudomonadati</taxon>
        <taxon>Pseudomonadota</taxon>
        <taxon>Alphaproteobacteria</taxon>
        <taxon>Hyphomicrobiales</taxon>
        <taxon>Nitrobacteraceae</taxon>
        <taxon>Bradyrhizobium</taxon>
    </lineage>
</organism>
<evidence type="ECO:0000313" key="1">
    <source>
        <dbReference type="EMBL" id="SCB33756.1"/>
    </source>
</evidence>
<reference evidence="2" key="1">
    <citation type="submission" date="2016-08" db="EMBL/GenBank/DDBJ databases">
        <authorList>
            <person name="Varghese N."/>
            <person name="Submissions Spin"/>
        </authorList>
    </citation>
    <scope>NUCLEOTIDE SEQUENCE [LARGE SCALE GENOMIC DNA]</scope>
    <source>
        <strain evidence="2">ERR11</strain>
    </source>
</reference>
<proteinExistence type="predicted"/>
<name>A0A1C3W1E7_9BRAD</name>
<protein>
    <submittedName>
        <fullName evidence="1">Uncharacterized protein</fullName>
    </submittedName>
</protein>
<accession>A0A1C3W1E7</accession>
<dbReference type="Proteomes" id="UP000199184">
    <property type="component" value="Unassembled WGS sequence"/>
</dbReference>
<dbReference type="RefSeq" id="WP_091956781.1">
    <property type="nucleotide sequence ID" value="NZ_FMAI01000006.1"/>
</dbReference>
<sequence>MTTTIEFKATSSVVASEIAHLRNGFAVLRGMLYDLRDMEAEITPETLARLLWTADHVKAELDEAAGHADELADDERAVWAARRSAVVLQAAE</sequence>